<evidence type="ECO:0000313" key="1">
    <source>
        <dbReference type="EMBL" id="GAI77375.1"/>
    </source>
</evidence>
<accession>X1SPU1</accession>
<gene>
    <name evidence="1" type="ORF">S12H4_18581</name>
</gene>
<dbReference type="Gene3D" id="3.40.50.300">
    <property type="entry name" value="P-loop containing nucleotide triphosphate hydrolases"/>
    <property type="match status" value="1"/>
</dbReference>
<dbReference type="InterPro" id="IPR027417">
    <property type="entry name" value="P-loop_NTPase"/>
</dbReference>
<dbReference type="EMBL" id="BARW01009193">
    <property type="protein sequence ID" value="GAI77375.1"/>
    <property type="molecule type" value="Genomic_DNA"/>
</dbReference>
<organism evidence="1">
    <name type="scientific">marine sediment metagenome</name>
    <dbReference type="NCBI Taxonomy" id="412755"/>
    <lineage>
        <taxon>unclassified sequences</taxon>
        <taxon>metagenomes</taxon>
        <taxon>ecological metagenomes</taxon>
    </lineage>
</organism>
<dbReference type="AlphaFoldDB" id="X1SPU1"/>
<protein>
    <submittedName>
        <fullName evidence="1">Uncharacterized protein</fullName>
    </submittedName>
</protein>
<comment type="caution">
    <text evidence="1">The sequence shown here is derived from an EMBL/GenBank/DDBJ whole genome shotgun (WGS) entry which is preliminary data.</text>
</comment>
<reference evidence="1" key="1">
    <citation type="journal article" date="2014" name="Front. Microbiol.">
        <title>High frequency of phylogenetically diverse reductive dehalogenase-homologous genes in deep subseafloor sedimentary metagenomes.</title>
        <authorList>
            <person name="Kawai M."/>
            <person name="Futagami T."/>
            <person name="Toyoda A."/>
            <person name="Takaki Y."/>
            <person name="Nishi S."/>
            <person name="Hori S."/>
            <person name="Arai W."/>
            <person name="Tsubouchi T."/>
            <person name="Morono Y."/>
            <person name="Uchiyama I."/>
            <person name="Ito T."/>
            <person name="Fujiyama A."/>
            <person name="Inagaki F."/>
            <person name="Takami H."/>
        </authorList>
    </citation>
    <scope>NUCLEOTIDE SEQUENCE</scope>
    <source>
        <strain evidence="1">Expedition CK06-06</strain>
    </source>
</reference>
<sequence length="214" mass="24608">WFREWKNGKDVFIDLTGCKSAVKKRLILLLIFQMISIFTPELDELDFNKKILGNLQYIIMIDEIGDFLAEASSPIYSDDEHLAKHYVNEKWENILGVFRSRGVSLISADNKPSRLFESVHSLPSIQIVFRTAHSCNHLFTKIIEEQEFLKGLEHRRAIVIDGVNGYKYEIFTPDFYYPDFNTSIAKYLFMPSTPSSSSFSISLSNSSWSISSLS</sequence>
<name>X1SPU1_9ZZZZ</name>
<proteinExistence type="predicted"/>
<feature type="non-terminal residue" evidence="1">
    <location>
        <position position="1"/>
    </location>
</feature>